<evidence type="ECO:0000313" key="1">
    <source>
        <dbReference type="EMBL" id="MBX66116.1"/>
    </source>
</evidence>
<name>A0A2P2QGP9_RHIMU</name>
<dbReference type="EMBL" id="GGEC01085632">
    <property type="protein sequence ID" value="MBX66116.1"/>
    <property type="molecule type" value="Transcribed_RNA"/>
</dbReference>
<reference evidence="1" key="1">
    <citation type="submission" date="2018-02" db="EMBL/GenBank/DDBJ databases">
        <title>Rhizophora mucronata_Transcriptome.</title>
        <authorList>
            <person name="Meera S.P."/>
            <person name="Sreeshan A."/>
            <person name="Augustine A."/>
        </authorList>
    </citation>
    <scope>NUCLEOTIDE SEQUENCE</scope>
    <source>
        <tissue evidence="1">Leaf</tissue>
    </source>
</reference>
<accession>A0A2P2QGP9</accession>
<protein>
    <submittedName>
        <fullName evidence="1">Uncharacterized protein</fullName>
    </submittedName>
</protein>
<sequence>MTLSSLLGICYHLIREFLGIQYHISFHRRKPNHSIRAQAIPPSNKRLSRDRVARSESRFHPNNHSYLRIGG</sequence>
<organism evidence="1">
    <name type="scientific">Rhizophora mucronata</name>
    <name type="common">Asiatic mangrove</name>
    <dbReference type="NCBI Taxonomy" id="61149"/>
    <lineage>
        <taxon>Eukaryota</taxon>
        <taxon>Viridiplantae</taxon>
        <taxon>Streptophyta</taxon>
        <taxon>Embryophyta</taxon>
        <taxon>Tracheophyta</taxon>
        <taxon>Spermatophyta</taxon>
        <taxon>Magnoliopsida</taxon>
        <taxon>eudicotyledons</taxon>
        <taxon>Gunneridae</taxon>
        <taxon>Pentapetalae</taxon>
        <taxon>rosids</taxon>
        <taxon>fabids</taxon>
        <taxon>Malpighiales</taxon>
        <taxon>Rhizophoraceae</taxon>
        <taxon>Rhizophora</taxon>
    </lineage>
</organism>
<dbReference type="AlphaFoldDB" id="A0A2P2QGP9"/>
<proteinExistence type="predicted"/>